<organism evidence="4 5">
    <name type="scientific">Trichogramma kaykai</name>
    <dbReference type="NCBI Taxonomy" id="54128"/>
    <lineage>
        <taxon>Eukaryota</taxon>
        <taxon>Metazoa</taxon>
        <taxon>Ecdysozoa</taxon>
        <taxon>Arthropoda</taxon>
        <taxon>Hexapoda</taxon>
        <taxon>Insecta</taxon>
        <taxon>Pterygota</taxon>
        <taxon>Neoptera</taxon>
        <taxon>Endopterygota</taxon>
        <taxon>Hymenoptera</taxon>
        <taxon>Apocrita</taxon>
        <taxon>Proctotrupomorpha</taxon>
        <taxon>Chalcidoidea</taxon>
        <taxon>Trichogrammatidae</taxon>
        <taxon>Trichogramma</taxon>
    </lineage>
</organism>
<dbReference type="Pfam" id="PF00379">
    <property type="entry name" value="Chitin_bind_4"/>
    <property type="match status" value="1"/>
</dbReference>
<comment type="caution">
    <text evidence="4">The sequence shown here is derived from an EMBL/GenBank/DDBJ whole genome shotgun (WGS) entry which is preliminary data.</text>
</comment>
<name>A0ABD2X0I5_9HYME</name>
<dbReference type="PANTHER" id="PTHR10380:SF240">
    <property type="match status" value="1"/>
</dbReference>
<dbReference type="Proteomes" id="UP001627154">
    <property type="component" value="Unassembled WGS sequence"/>
</dbReference>
<evidence type="ECO:0000313" key="4">
    <source>
        <dbReference type="EMBL" id="KAL3398291.1"/>
    </source>
</evidence>
<protein>
    <submittedName>
        <fullName evidence="4">Uncharacterized protein</fullName>
    </submittedName>
</protein>
<feature type="compositionally biased region" description="Basic and acidic residues" evidence="2">
    <location>
        <begin position="123"/>
        <end position="132"/>
    </location>
</feature>
<dbReference type="AlphaFoldDB" id="A0ABD2X0I5"/>
<dbReference type="PROSITE" id="PS51155">
    <property type="entry name" value="CHIT_BIND_RR_2"/>
    <property type="match status" value="1"/>
</dbReference>
<proteinExistence type="predicted"/>
<keyword evidence="1" id="KW-0193">Cuticle</keyword>
<dbReference type="EMBL" id="JBJJXI010000059">
    <property type="protein sequence ID" value="KAL3398291.1"/>
    <property type="molecule type" value="Genomic_DNA"/>
</dbReference>
<keyword evidence="3" id="KW-0732">Signal</keyword>
<evidence type="ECO:0000256" key="2">
    <source>
        <dbReference type="SAM" id="MobiDB-lite"/>
    </source>
</evidence>
<dbReference type="PANTHER" id="PTHR10380">
    <property type="entry name" value="CUTICLE PROTEIN"/>
    <property type="match status" value="1"/>
</dbReference>
<sequence>MLIHSGANTMNARTILFTVVLILIDCIVASARQQYQLRAPSHADYSRRIPSKKGRITLKPMNQPRKRPPLQMETTLRRYLEPPAANSVSHYRHYLLAKDESFPKNHRPNYSSVAHRHFRKDRPHYVRDHDPFNDNNDYDNNEQDNKATLSIEHKTKKKQNKKSSLELSPDGDRVEFHIQGQDGPATYVFGFDTGDEKNRQFRLEEKSKDGTVKGHYGYYDARGKLRAIKYVARPEEGYVEKHHQQLSNGSSEEKINYPTD</sequence>
<evidence type="ECO:0000256" key="3">
    <source>
        <dbReference type="SAM" id="SignalP"/>
    </source>
</evidence>
<gene>
    <name evidence="4" type="ORF">TKK_007475</name>
</gene>
<evidence type="ECO:0000256" key="1">
    <source>
        <dbReference type="PROSITE-ProRule" id="PRU00497"/>
    </source>
</evidence>
<feature type="signal peptide" evidence="3">
    <location>
        <begin position="1"/>
        <end position="31"/>
    </location>
</feature>
<evidence type="ECO:0000313" key="5">
    <source>
        <dbReference type="Proteomes" id="UP001627154"/>
    </source>
</evidence>
<feature type="region of interest" description="Disordered" evidence="2">
    <location>
        <begin position="150"/>
        <end position="169"/>
    </location>
</feature>
<feature type="chain" id="PRO_5044837927" evidence="3">
    <location>
        <begin position="32"/>
        <end position="260"/>
    </location>
</feature>
<dbReference type="InterPro" id="IPR050468">
    <property type="entry name" value="Cuticle_Struct_Prot"/>
</dbReference>
<accession>A0ABD2X0I5</accession>
<reference evidence="4 5" key="1">
    <citation type="journal article" date="2024" name="bioRxiv">
        <title>A reference genome for Trichogramma kaykai: A tiny desert-dwelling parasitoid wasp with competing sex-ratio distorters.</title>
        <authorList>
            <person name="Culotta J."/>
            <person name="Lindsey A.R."/>
        </authorList>
    </citation>
    <scope>NUCLEOTIDE SEQUENCE [LARGE SCALE GENOMIC DNA]</scope>
    <source>
        <strain evidence="4 5">KSX58</strain>
    </source>
</reference>
<feature type="compositionally biased region" description="Basic and acidic residues" evidence="2">
    <location>
        <begin position="251"/>
        <end position="260"/>
    </location>
</feature>
<dbReference type="InterPro" id="IPR000618">
    <property type="entry name" value="Insect_cuticle"/>
</dbReference>
<feature type="region of interest" description="Disordered" evidence="2">
    <location>
        <begin position="105"/>
        <end position="143"/>
    </location>
</feature>
<feature type="region of interest" description="Disordered" evidence="2">
    <location>
        <begin position="239"/>
        <end position="260"/>
    </location>
</feature>
<dbReference type="GO" id="GO:0042302">
    <property type="term" value="F:structural constituent of cuticle"/>
    <property type="evidence" value="ECO:0007669"/>
    <property type="project" value="UniProtKB-UniRule"/>
</dbReference>
<keyword evidence="5" id="KW-1185">Reference proteome</keyword>